<evidence type="ECO:0008006" key="6">
    <source>
        <dbReference type="Google" id="ProtNLM"/>
    </source>
</evidence>
<comment type="similarity">
    <text evidence="1">Belongs to the methyltransferase superfamily.</text>
</comment>
<dbReference type="PANTHER" id="PTHR12176:SF76">
    <property type="entry name" value="S-ADENOSYL-L-METHIONINE-DEPENDENT METHYLTRANSFERASES SUPERFAMILY PROTEIN"/>
    <property type="match status" value="1"/>
</dbReference>
<dbReference type="InterPro" id="IPR029063">
    <property type="entry name" value="SAM-dependent_MTases_sf"/>
</dbReference>
<dbReference type="EMBL" id="NKXS01001185">
    <property type="protein sequence ID" value="PIN20031.1"/>
    <property type="molecule type" value="Genomic_DNA"/>
</dbReference>
<dbReference type="SUPFAM" id="SSF53335">
    <property type="entry name" value="S-adenosyl-L-methionine-dependent methyltransferases"/>
    <property type="match status" value="1"/>
</dbReference>
<evidence type="ECO:0000313" key="5">
    <source>
        <dbReference type="Proteomes" id="UP000231279"/>
    </source>
</evidence>
<dbReference type="GO" id="GO:0008168">
    <property type="term" value="F:methyltransferase activity"/>
    <property type="evidence" value="ECO:0007669"/>
    <property type="project" value="UniProtKB-KW"/>
</dbReference>
<sequence length="347" mass="38071">MGCSSQLQLPPSSGRSYCSLPSAATPASVLRYSDFTTRPAAACKNGKIYRCRRSSRQVKSVLQPAAAQKPEEDEEEFQVLTAIQSSYNHIVILDTPKSRLLLLDSTHNVHSMLNKGSKWTGSYWDEFATLPPVVPDGPIAIFGLGGGTAAHLMLDLWPSLQLEGWEIDEILIDKSRDYLGLCNLEKGNMDGGILNIHIGDVFSPDAAISGGYAGIIVDLFAEGKVLPQLEEAAAWLDLYDKLMPNGRFMVNCGAGDELPATNAISVHEGLSMDGTWKLNATIRALCKAFPGQEYEHMEVTNTKPTRSVLFFLCISGKLEKDARECRRKLSCSDWSFARFAHLVCCFS</sequence>
<keyword evidence="2" id="KW-0489">Methyltransferase</keyword>
<dbReference type="Proteomes" id="UP000231279">
    <property type="component" value="Unassembled WGS sequence"/>
</dbReference>
<evidence type="ECO:0000256" key="2">
    <source>
        <dbReference type="ARBA" id="ARBA00022603"/>
    </source>
</evidence>
<evidence type="ECO:0000256" key="3">
    <source>
        <dbReference type="ARBA" id="ARBA00022679"/>
    </source>
</evidence>
<dbReference type="PANTHER" id="PTHR12176">
    <property type="entry name" value="SAM-DEPENDENT METHYLTRANSFERASE SUPERFAMILY PROTEIN"/>
    <property type="match status" value="1"/>
</dbReference>
<keyword evidence="3" id="KW-0808">Transferase</keyword>
<proteinExistence type="inferred from homology"/>
<keyword evidence="5" id="KW-1185">Reference proteome</keyword>
<gene>
    <name evidence="4" type="ORF">CDL12_07289</name>
</gene>
<reference evidence="5" key="1">
    <citation type="journal article" date="2018" name="Gigascience">
        <title>Genome assembly of the Pink Ipe (Handroanthus impetiginosus, Bignoniaceae), a highly valued, ecologically keystone Neotropical timber forest tree.</title>
        <authorList>
            <person name="Silva-Junior O.B."/>
            <person name="Grattapaglia D."/>
            <person name="Novaes E."/>
            <person name="Collevatti R.G."/>
        </authorList>
    </citation>
    <scope>NUCLEOTIDE SEQUENCE [LARGE SCALE GENOMIC DNA]</scope>
    <source>
        <strain evidence="5">cv. UFG-1</strain>
    </source>
</reference>
<protein>
    <recommendedName>
        <fullName evidence="6">Spermidine synthase</fullName>
    </recommendedName>
</protein>
<name>A0A2G9HR85_9LAMI</name>
<accession>A0A2G9HR85</accession>
<evidence type="ECO:0000313" key="4">
    <source>
        <dbReference type="EMBL" id="PIN20031.1"/>
    </source>
</evidence>
<dbReference type="OrthoDB" id="2016285at2759"/>
<dbReference type="InterPro" id="IPR051419">
    <property type="entry name" value="Lys/N-term_MeTrsfase_sf"/>
</dbReference>
<dbReference type="GO" id="GO:0032259">
    <property type="term" value="P:methylation"/>
    <property type="evidence" value="ECO:0007669"/>
    <property type="project" value="UniProtKB-KW"/>
</dbReference>
<dbReference type="Gene3D" id="3.40.50.150">
    <property type="entry name" value="Vaccinia Virus protein VP39"/>
    <property type="match status" value="1"/>
</dbReference>
<comment type="caution">
    <text evidence="4">The sequence shown here is derived from an EMBL/GenBank/DDBJ whole genome shotgun (WGS) entry which is preliminary data.</text>
</comment>
<organism evidence="4 5">
    <name type="scientific">Handroanthus impetiginosus</name>
    <dbReference type="NCBI Taxonomy" id="429701"/>
    <lineage>
        <taxon>Eukaryota</taxon>
        <taxon>Viridiplantae</taxon>
        <taxon>Streptophyta</taxon>
        <taxon>Embryophyta</taxon>
        <taxon>Tracheophyta</taxon>
        <taxon>Spermatophyta</taxon>
        <taxon>Magnoliopsida</taxon>
        <taxon>eudicotyledons</taxon>
        <taxon>Gunneridae</taxon>
        <taxon>Pentapetalae</taxon>
        <taxon>asterids</taxon>
        <taxon>lamiids</taxon>
        <taxon>Lamiales</taxon>
        <taxon>Bignoniaceae</taxon>
        <taxon>Crescentiina</taxon>
        <taxon>Tabebuia alliance</taxon>
        <taxon>Handroanthus</taxon>
    </lineage>
</organism>
<dbReference type="AlphaFoldDB" id="A0A2G9HR85"/>
<evidence type="ECO:0000256" key="1">
    <source>
        <dbReference type="ARBA" id="ARBA00008361"/>
    </source>
</evidence>